<dbReference type="Gene3D" id="3.20.20.80">
    <property type="entry name" value="Glycosidases"/>
    <property type="match status" value="1"/>
</dbReference>
<accession>A0A9D9ILE5</accession>
<keyword evidence="2 4" id="KW-0378">Hydrolase</keyword>
<reference evidence="7" key="2">
    <citation type="journal article" date="2021" name="PeerJ">
        <title>Extensive microbial diversity within the chicken gut microbiome revealed by metagenomics and culture.</title>
        <authorList>
            <person name="Gilroy R."/>
            <person name="Ravi A."/>
            <person name="Getino M."/>
            <person name="Pursley I."/>
            <person name="Horton D.L."/>
            <person name="Alikhan N.F."/>
            <person name="Baker D."/>
            <person name="Gharbi K."/>
            <person name="Hall N."/>
            <person name="Watson M."/>
            <person name="Adriaenssens E.M."/>
            <person name="Foster-Nyarko E."/>
            <person name="Jarju S."/>
            <person name="Secka A."/>
            <person name="Antonio M."/>
            <person name="Oren A."/>
            <person name="Chaudhuri R.R."/>
            <person name="La Ragione R."/>
            <person name="Hildebrand F."/>
            <person name="Pallen M.J."/>
        </authorList>
    </citation>
    <scope>NUCLEOTIDE SEQUENCE</scope>
    <source>
        <strain evidence="7">B1-13419</strain>
    </source>
</reference>
<dbReference type="PROSITE" id="PS51764">
    <property type="entry name" value="GH26"/>
    <property type="match status" value="1"/>
</dbReference>
<dbReference type="SUPFAM" id="SSF51445">
    <property type="entry name" value="(Trans)glycosidases"/>
    <property type="match status" value="1"/>
</dbReference>
<reference evidence="7" key="1">
    <citation type="submission" date="2020-10" db="EMBL/GenBank/DDBJ databases">
        <authorList>
            <person name="Gilroy R."/>
        </authorList>
    </citation>
    <scope>NUCLEOTIDE SEQUENCE</scope>
    <source>
        <strain evidence="7">B1-13419</strain>
    </source>
</reference>
<dbReference type="PRINTS" id="PR00739">
    <property type="entry name" value="GLHYDRLASE26"/>
</dbReference>
<dbReference type="InterPro" id="IPR022790">
    <property type="entry name" value="GH26_dom"/>
</dbReference>
<dbReference type="AlphaFoldDB" id="A0A9D9ILE5"/>
<dbReference type="InterPro" id="IPR000805">
    <property type="entry name" value="Glyco_hydro_26"/>
</dbReference>
<dbReference type="PROSITE" id="PS51257">
    <property type="entry name" value="PROKAR_LIPOPROTEIN"/>
    <property type="match status" value="1"/>
</dbReference>
<proteinExistence type="inferred from homology"/>
<organism evidence="7 8">
    <name type="scientific">Candidatus Cryptobacteroides faecigallinarum</name>
    <dbReference type="NCBI Taxonomy" id="2840763"/>
    <lineage>
        <taxon>Bacteria</taxon>
        <taxon>Pseudomonadati</taxon>
        <taxon>Bacteroidota</taxon>
        <taxon>Bacteroidia</taxon>
        <taxon>Bacteroidales</taxon>
        <taxon>Candidatus Cryptobacteroides</taxon>
    </lineage>
</organism>
<dbReference type="GO" id="GO:0016985">
    <property type="term" value="F:mannan endo-1,4-beta-mannosidase activity"/>
    <property type="evidence" value="ECO:0007669"/>
    <property type="project" value="InterPro"/>
</dbReference>
<keyword evidence="5" id="KW-0732">Signal</keyword>
<evidence type="ECO:0000256" key="1">
    <source>
        <dbReference type="ARBA" id="ARBA00007754"/>
    </source>
</evidence>
<evidence type="ECO:0000313" key="7">
    <source>
        <dbReference type="EMBL" id="MBO8473816.1"/>
    </source>
</evidence>
<name>A0A9D9ILE5_9BACT</name>
<dbReference type="Pfam" id="PF02156">
    <property type="entry name" value="Glyco_hydro_26"/>
    <property type="match status" value="1"/>
</dbReference>
<dbReference type="InterPro" id="IPR017853">
    <property type="entry name" value="GH"/>
</dbReference>
<feature type="active site" description="Nucleophile" evidence="4">
    <location>
        <position position="309"/>
    </location>
</feature>
<gene>
    <name evidence="7" type="ORF">IAB91_00800</name>
</gene>
<dbReference type="PANTHER" id="PTHR40079:SF4">
    <property type="entry name" value="GH26 DOMAIN-CONTAINING PROTEIN-RELATED"/>
    <property type="match status" value="1"/>
</dbReference>
<comment type="similarity">
    <text evidence="1 4">Belongs to the glycosyl hydrolase 26 family.</text>
</comment>
<feature type="domain" description="GH26" evidence="6">
    <location>
        <begin position="48"/>
        <end position="379"/>
    </location>
</feature>
<dbReference type="PANTHER" id="PTHR40079">
    <property type="entry name" value="MANNAN ENDO-1,4-BETA-MANNOSIDASE E-RELATED"/>
    <property type="match status" value="1"/>
</dbReference>
<feature type="signal peptide" evidence="5">
    <location>
        <begin position="1"/>
        <end position="23"/>
    </location>
</feature>
<evidence type="ECO:0000256" key="5">
    <source>
        <dbReference type="SAM" id="SignalP"/>
    </source>
</evidence>
<evidence type="ECO:0000256" key="2">
    <source>
        <dbReference type="ARBA" id="ARBA00022801"/>
    </source>
</evidence>
<evidence type="ECO:0000259" key="6">
    <source>
        <dbReference type="PROSITE" id="PS51764"/>
    </source>
</evidence>
<dbReference type="EMBL" id="JADIMD010000010">
    <property type="protein sequence ID" value="MBO8473816.1"/>
    <property type="molecule type" value="Genomic_DNA"/>
</dbReference>
<feature type="active site" description="Proton donor" evidence="4">
    <location>
        <position position="206"/>
    </location>
</feature>
<comment type="caution">
    <text evidence="7">The sequence shown here is derived from an EMBL/GenBank/DDBJ whole genome shotgun (WGS) entry which is preliminary data.</text>
</comment>
<dbReference type="Proteomes" id="UP000823757">
    <property type="component" value="Unassembled WGS sequence"/>
</dbReference>
<evidence type="ECO:0000256" key="3">
    <source>
        <dbReference type="ARBA" id="ARBA00023295"/>
    </source>
</evidence>
<protein>
    <submittedName>
        <fullName evidence="7">Beta-mannosidase</fullName>
    </submittedName>
</protein>
<sequence>MTLTKIFSLVMPLALTFCACSKAEPGLSEGGESTGPVTLSMVDKNATDETKALYSNLWTIQKTGWMFGHHDDLMYGRYWYGTEGGSDTKAVCGDYPAVYSFDFAEIMDDRHDNPASVTANELRRKCMVEAYDRGMVLTACMHINNPLTGGDSWDNSSREVAAEILKDGSETNIKFKEWLDRLADFANNLKGSDGKVIPVIFRPFHEHTQSWSWWGSSCTTEGEFKALWKFTIDYLRDTKGVHSFIYAISPQMDNAKTENDFYFRWPGDDYVDFIGMDCYQGINNSVFVNNLKVLSMISKKKLKPCGVTETGVEGFTAEDYWLTNIAAPMAGRNMSLLVTWRNKYVTEETDKHYFSVYPGHPSEDSFIEMYERADTYFCEDLPDMYTMAEDVTIN</sequence>
<evidence type="ECO:0000313" key="8">
    <source>
        <dbReference type="Proteomes" id="UP000823757"/>
    </source>
</evidence>
<dbReference type="GO" id="GO:0006080">
    <property type="term" value="P:substituted mannan metabolic process"/>
    <property type="evidence" value="ECO:0007669"/>
    <property type="project" value="InterPro"/>
</dbReference>
<keyword evidence="3 4" id="KW-0326">Glycosidase</keyword>
<evidence type="ECO:0000256" key="4">
    <source>
        <dbReference type="PROSITE-ProRule" id="PRU01100"/>
    </source>
</evidence>
<feature type="chain" id="PRO_5039550571" evidence="5">
    <location>
        <begin position="24"/>
        <end position="394"/>
    </location>
</feature>